<organism evidence="1 2">
    <name type="scientific">Acaulospora colombiana</name>
    <dbReference type="NCBI Taxonomy" id="27376"/>
    <lineage>
        <taxon>Eukaryota</taxon>
        <taxon>Fungi</taxon>
        <taxon>Fungi incertae sedis</taxon>
        <taxon>Mucoromycota</taxon>
        <taxon>Glomeromycotina</taxon>
        <taxon>Glomeromycetes</taxon>
        <taxon>Diversisporales</taxon>
        <taxon>Acaulosporaceae</taxon>
        <taxon>Acaulospora</taxon>
    </lineage>
</organism>
<keyword evidence="2" id="KW-1185">Reference proteome</keyword>
<protein>
    <submittedName>
        <fullName evidence="1">2815_t:CDS:1</fullName>
    </submittedName>
</protein>
<feature type="non-terminal residue" evidence="1">
    <location>
        <position position="506"/>
    </location>
</feature>
<gene>
    <name evidence="1" type="ORF">ACOLOM_LOCUS5001</name>
</gene>
<dbReference type="EMBL" id="CAJVPT010008738">
    <property type="protein sequence ID" value="CAG8554835.1"/>
    <property type="molecule type" value="Genomic_DNA"/>
</dbReference>
<name>A0ACA9LYF9_9GLOM</name>
<accession>A0ACA9LYF9</accession>
<reference evidence="1" key="1">
    <citation type="submission" date="2021-06" db="EMBL/GenBank/DDBJ databases">
        <authorList>
            <person name="Kallberg Y."/>
            <person name="Tangrot J."/>
            <person name="Rosling A."/>
        </authorList>
    </citation>
    <scope>NUCLEOTIDE SEQUENCE</scope>
    <source>
        <strain evidence="1">CL356</strain>
    </source>
</reference>
<comment type="caution">
    <text evidence="1">The sequence shown here is derived from an EMBL/GenBank/DDBJ whole genome shotgun (WGS) entry which is preliminary data.</text>
</comment>
<dbReference type="Proteomes" id="UP000789525">
    <property type="component" value="Unassembled WGS sequence"/>
</dbReference>
<evidence type="ECO:0000313" key="2">
    <source>
        <dbReference type="Proteomes" id="UP000789525"/>
    </source>
</evidence>
<evidence type="ECO:0000313" key="1">
    <source>
        <dbReference type="EMBL" id="CAG8554835.1"/>
    </source>
</evidence>
<sequence>MIDKDNDKTTLVEDEPPPYSRRQPSTSSNHPGGRNRLQSAHNTSPTTAAGPGSRFIAPVPAPQSGSQALPPLPSPRLIISPAETQGYPSTSDGRNPSFVDLAYEKPDSPNGFESDCLTLRAALMQGGYTMPHGDQQQLMGFANDSQSVVYPQQSAVGDGDTYLDGDGYEWDVDEPYRRRNQDGTYTGCAFSFLSSLAVLMVKVVGVYNVDPNLEVTDYATARRSATLGNGKSHSRNSSAASINDKKKNKGKQDLSWRPSAAPSACHGFFETKSGIMEILLSIGGSGSNIASRANIDVRNKHGKTNLKLMDIAPGRKINLEIFSVEGLLHVHTDGEIMLLPSVAGAMEVVSARDDDALVMIAPSIKVTSPSPTASSASSPRLRTSDPVSSYGRASPSFIPGGFSDFLHPHTSGRTSSYEGDYANITSTSGNIIVGFVGEDQIKEPSGGMWKKIVSLFTGGRPWAAAVSQSVIYIGAYEAGLRRVALSRDRRAEHHELIYDDDAALHA</sequence>
<proteinExistence type="predicted"/>